<evidence type="ECO:0000256" key="4">
    <source>
        <dbReference type="HAMAP-Rule" id="MF_00928"/>
    </source>
</evidence>
<dbReference type="PIRSF" id="PIRSF016202">
    <property type="entry name" value="PH1107"/>
    <property type="match status" value="1"/>
</dbReference>
<proteinExistence type="inferred from homology"/>
<name>A0ABZ1C6R0_9BACT</name>
<comment type="catalytic activity">
    <reaction evidence="4">
        <text>beta-D-mannosyl-(1-&gt;4)-D-glucose + phosphate = alpha-D-mannose 1-phosphate + D-glucose</text>
        <dbReference type="Rhea" id="RHEA:32531"/>
        <dbReference type="ChEBI" id="CHEBI:4167"/>
        <dbReference type="ChEBI" id="CHEBI:43474"/>
        <dbReference type="ChEBI" id="CHEBI:58409"/>
        <dbReference type="ChEBI" id="CHEBI:64351"/>
        <dbReference type="EC" id="2.4.1.281"/>
    </reaction>
</comment>
<dbReference type="PANTHER" id="PTHR34106">
    <property type="entry name" value="GLYCOSIDASE"/>
    <property type="match status" value="1"/>
</dbReference>
<dbReference type="Proteomes" id="UP000738431">
    <property type="component" value="Chromosome"/>
</dbReference>
<evidence type="ECO:0000313" key="6">
    <source>
        <dbReference type="Proteomes" id="UP000738431"/>
    </source>
</evidence>
<keyword evidence="1 4" id="KW-0328">Glycosyltransferase</keyword>
<keyword evidence="4" id="KW-0119">Carbohydrate metabolism</keyword>
<accession>A0ABZ1C6R0</accession>
<dbReference type="EMBL" id="CP139781">
    <property type="protein sequence ID" value="WRQ87401.1"/>
    <property type="molecule type" value="Genomic_DNA"/>
</dbReference>
<dbReference type="EC" id="2.4.1.281" evidence="4"/>
<dbReference type="Gene3D" id="2.115.10.20">
    <property type="entry name" value="Glycosyl hydrolase domain, family 43"/>
    <property type="match status" value="1"/>
</dbReference>
<keyword evidence="5" id="KW-0378">Hydrolase</keyword>
<sequence>MKKTKDSSKKNTFAARVKAVRAQHKAFLKRPNPVDTEWVNGVFERFQNPVLTAHHVPLEWRYDFNPETNPYFMERLGVGGAYNPGAFLWKGKPHMVARVEGADRKSFFAIAESKDGVSNFKFWDEPCDIPEIAGETNLYDMRVVFHEDGWIYGIFCSESKDPNAAPGDLSSAVAQAGIVRTKDFKVWERLPNLKTPSSQQRNVVLHPEFIDGKYAFYTRPMDGFIDVGSGGGIGWTLMKDITKGKTGKEKIIDSRTYHTIKEVKNGAGPAPIKTKHGWLHIAHGVRGCAAGLRYVCYMFMADLDDPSKIIARPGGHLIAPRGTERVGDVSNVAFCNGWVEMPDGTVFIYYGASDTRCYVVRSTVDKLVDWCLNTPEDGLTTRGCVDQRLALIRANREVLGK</sequence>
<keyword evidence="5" id="KW-0326">Glycosidase</keyword>
<dbReference type="InterPro" id="IPR028583">
    <property type="entry name" value="Man_Glc_phosphorylase"/>
</dbReference>
<evidence type="ECO:0000256" key="3">
    <source>
        <dbReference type="ARBA" id="ARBA00024356"/>
    </source>
</evidence>
<reference evidence="5 6" key="2">
    <citation type="submission" date="2023-12" db="EMBL/GenBank/DDBJ databases">
        <title>Description of an unclassified Opitutus bacterium of Verrucomicrobiota.</title>
        <authorList>
            <person name="Zhang D.-F."/>
        </authorList>
    </citation>
    <scope>NUCLEOTIDE SEQUENCE [LARGE SCALE GENOMIC DNA]</scope>
    <source>
        <strain evidence="5 6">WL0086</strain>
    </source>
</reference>
<gene>
    <name evidence="5" type="ORF">K1X11_021520</name>
</gene>
<evidence type="ECO:0000313" key="5">
    <source>
        <dbReference type="EMBL" id="WRQ87401.1"/>
    </source>
</evidence>
<protein>
    <recommendedName>
        <fullName evidence="4">4-O-beta-D-mannosyl-D-glucose phosphorylase</fullName>
        <shortName evidence="4">MGP</shortName>
        <shortName evidence="4">Mannosylglucose phosphorylase</shortName>
        <ecNumber evidence="4">2.4.1.281</ecNumber>
    </recommendedName>
</protein>
<evidence type="ECO:0000256" key="1">
    <source>
        <dbReference type="ARBA" id="ARBA00022676"/>
    </source>
</evidence>
<keyword evidence="6" id="KW-1185">Reference proteome</keyword>
<dbReference type="SUPFAM" id="SSF75005">
    <property type="entry name" value="Arabinanase/levansucrase/invertase"/>
    <property type="match status" value="1"/>
</dbReference>
<dbReference type="InterPro" id="IPR007184">
    <property type="entry name" value="Mannoside_phosphorylase"/>
</dbReference>
<comment type="similarity">
    <text evidence="3 4">Belongs to the glycosyl hydrolase 130 family.</text>
</comment>
<dbReference type="Pfam" id="PF04041">
    <property type="entry name" value="Glyco_hydro_130"/>
    <property type="match status" value="1"/>
</dbReference>
<keyword evidence="4" id="KW-0961">Cell wall biogenesis/degradation</keyword>
<dbReference type="RefSeq" id="WP_221030435.1">
    <property type="nucleotide sequence ID" value="NZ_CP139781.1"/>
</dbReference>
<evidence type="ECO:0000256" key="2">
    <source>
        <dbReference type="ARBA" id="ARBA00022679"/>
    </source>
</evidence>
<organism evidence="5 6">
    <name type="scientific">Actomonas aquatica</name>
    <dbReference type="NCBI Taxonomy" id="2866162"/>
    <lineage>
        <taxon>Bacteria</taxon>
        <taxon>Pseudomonadati</taxon>
        <taxon>Verrucomicrobiota</taxon>
        <taxon>Opitutia</taxon>
        <taxon>Opitutales</taxon>
        <taxon>Opitutaceae</taxon>
        <taxon>Actomonas</taxon>
    </lineage>
</organism>
<reference evidence="5 6" key="1">
    <citation type="submission" date="2021-08" db="EMBL/GenBank/DDBJ databases">
        <authorList>
            <person name="Zhang D."/>
            <person name="Zhang A."/>
            <person name="Wang L."/>
        </authorList>
    </citation>
    <scope>NUCLEOTIDE SEQUENCE [LARGE SCALE GENOMIC DNA]</scope>
    <source>
        <strain evidence="5 6">WL0086</strain>
    </source>
</reference>
<dbReference type="GO" id="GO:0016798">
    <property type="term" value="F:hydrolase activity, acting on glycosyl bonds"/>
    <property type="evidence" value="ECO:0007669"/>
    <property type="project" value="UniProtKB-KW"/>
</dbReference>
<keyword evidence="2 4" id="KW-0808">Transferase</keyword>
<dbReference type="InterPro" id="IPR023296">
    <property type="entry name" value="Glyco_hydro_beta-prop_sf"/>
</dbReference>
<dbReference type="PANTHER" id="PTHR34106:SF1">
    <property type="entry name" value="1,4-BETA-MANNOSYL-N-ACETYLGLUCOSAMINE PHOSPHORYLASE"/>
    <property type="match status" value="1"/>
</dbReference>
<dbReference type="HAMAP" id="MF_00928">
    <property type="entry name" value="Man_Glc_phosphorylase"/>
    <property type="match status" value="1"/>
</dbReference>
<comment type="function">
    <text evidence="4">Converts 4-O-beta-D-mannopyranosyl-D-glucopyranose (Man-Glc) to mannose 1-phosphate (Man1P) and glucose.</text>
</comment>